<evidence type="ECO:0000256" key="11">
    <source>
        <dbReference type="SAM" id="MobiDB-lite"/>
    </source>
</evidence>
<feature type="domain" description="Ig-like" evidence="14">
    <location>
        <begin position="225"/>
        <end position="310"/>
    </location>
</feature>
<evidence type="ECO:0000256" key="4">
    <source>
        <dbReference type="ARBA" id="ARBA00022729"/>
    </source>
</evidence>
<evidence type="ECO:0000256" key="3">
    <source>
        <dbReference type="ARBA" id="ARBA00022692"/>
    </source>
</evidence>
<dbReference type="Ensembl" id="ENSRNOT00000074352.3">
    <property type="protein sequence ID" value="ENSRNOP00000067366.2"/>
    <property type="gene ID" value="ENSRNOG00000046683.3"/>
</dbReference>
<feature type="region of interest" description="Disordered" evidence="11">
    <location>
        <begin position="945"/>
        <end position="977"/>
    </location>
</feature>
<dbReference type="PROSITE" id="PS50835">
    <property type="entry name" value="IG_LIKE"/>
    <property type="match status" value="4"/>
</dbReference>
<dbReference type="InterPro" id="IPR003599">
    <property type="entry name" value="Ig_sub"/>
</dbReference>
<keyword evidence="15" id="KW-0675">Receptor</keyword>
<evidence type="ECO:0000256" key="12">
    <source>
        <dbReference type="SAM" id="Phobius"/>
    </source>
</evidence>
<evidence type="ECO:0000313" key="15">
    <source>
        <dbReference type="EMBL" id="WGO76412.1"/>
    </source>
</evidence>
<keyword evidence="6 12" id="KW-1133">Transmembrane helix</keyword>
<keyword evidence="4 13" id="KW-0732">Signal</keyword>
<dbReference type="GeneID" id="308350"/>
<dbReference type="Bgee" id="ENSRNOG00000046683">
    <property type="expression patterns" value="Expressed in spleen and 15 other cell types or tissues"/>
</dbReference>
<keyword evidence="9" id="KW-0325">Glycoprotein</keyword>
<dbReference type="HOGENOM" id="CLU_021100_2_0_1"/>
<dbReference type="GO" id="GO:0019221">
    <property type="term" value="P:cytokine-mediated signaling pathway"/>
    <property type="evidence" value="ECO:0000318"/>
    <property type="project" value="GO_Central"/>
</dbReference>
<dbReference type="eggNOG" id="ENOG502RYEX">
    <property type="taxonomic scope" value="Eukaryota"/>
</dbReference>
<evidence type="ECO:0000256" key="13">
    <source>
        <dbReference type="SAM" id="SignalP"/>
    </source>
</evidence>
<dbReference type="Pfam" id="PF00047">
    <property type="entry name" value="ig"/>
    <property type="match status" value="2"/>
</dbReference>
<gene>
    <name evidence="15 16 18" type="primary">Lilrb3</name>
</gene>
<evidence type="ECO:0000256" key="5">
    <source>
        <dbReference type="ARBA" id="ARBA00022737"/>
    </source>
</evidence>
<dbReference type="CTD" id="11025"/>
<name>M0RCP1_RAT</name>
<sequence>MVSTLTALAYLGLILGSENPVLSGAFTKPTIKMVPSNVVTTGKQVTIFCEGSSHAKEYRLHKEGSPDYLTPTTFLETENKAKFSISPIQWNNAGQYWCSYRSLTNKLRQSDIMELVVTGVILGEVTLSALPSYVVTSGRNVTLQCASQVVYDRFILMKEDEKFSTAMPSWKIYPVLWGAIFTLGPVTSNQRWRFTCYGYYLSSSLIWSKPSNHLELLVSGTLHKPILWAHPGSMVTSGSPVTIWCEGDQETQTYVLYRQGSLESWNRQTQKDYNNKAEFTIPSVTYLNAGHYFCYSYTSAGWSEHSDTLELVVTGVYKKPIFLALKNPIVNLGVTVTISCTSNQSFNCFLLMDDDQKIYRFFDLQYSYSGESLARFQVGPITSRQRWRFRCYGYYTDNPQVWSEASDPLDFLVSGNLQKPTLWAEPGSVIESGNSVTIWCEGTMETQIYFLYKEGSPSSWLRQTPKEPGNKAMFFIAFMEKHNAGQYRCYCYNFGGWSQHSDTLELVMTGVHHGKPTLSAFPSPMVTSGGNVTLYCASSTIYDWYIVTGQDLKFSRFQRAQFIPTEMSQALFSEISVASRKKGPFRCYGFNESTPHLWSEASNPLEIHVSGVSRKPSLLNQQGPVLAPGENLTLRCSSELSYDRFSLSKEGRSDLPQLSVSQSQTGEYYANFFLYSVDFSIAGQYRCYGASRFSSEWSAPSVPQDILVTGHPPITPSLSVNPGTIVSSGENVTLLCQSSIPMDTFFLFKKGDAYPYMHQRLKFQGPQCKAEFSLSAVTPNIGGIFTCFGSQSSSPYLLSHPSVPVEIKVSGLAKYQKSLIWVSVVFFLLFFVLTLFFFLRLWHQNKHRKGVQTKIDLQHPEGAVEPKSIVGHLQKSSRPAPAIQEEILCEKRWPGREITEVSASDATVKVTRSADNVELGILSQHQDDPSIHLYAQVKPARLRRAQTTSSSLFPKELQHSKHRQKNRDQVIDQQADTSQDSHAVIYAQLHIMTPRQGRQTSLFPGRIC</sequence>
<dbReference type="AGR" id="RGD:1566307"/>
<reference evidence="16" key="3">
    <citation type="submission" date="2025-05" db="UniProtKB">
        <authorList>
            <consortium name="Ensembl"/>
        </authorList>
    </citation>
    <scope>IDENTIFICATION</scope>
    <source>
        <strain evidence="16">Brown Norway</strain>
    </source>
</reference>
<organism evidence="16 17">
    <name type="scientific">Rattus norvegicus</name>
    <name type="common">Rat</name>
    <dbReference type="NCBI Taxonomy" id="10116"/>
    <lineage>
        <taxon>Eukaryota</taxon>
        <taxon>Metazoa</taxon>
        <taxon>Chordata</taxon>
        <taxon>Craniata</taxon>
        <taxon>Vertebrata</taxon>
        <taxon>Euteleostomi</taxon>
        <taxon>Mammalia</taxon>
        <taxon>Eutheria</taxon>
        <taxon>Euarchontoglires</taxon>
        <taxon>Glires</taxon>
        <taxon>Rodentia</taxon>
        <taxon>Myomorpha</taxon>
        <taxon>Muroidea</taxon>
        <taxon>Muridae</taxon>
        <taxon>Murinae</taxon>
        <taxon>Rattus</taxon>
    </lineage>
</organism>
<reference evidence="15" key="2">
    <citation type="submission" date="2022-10" db="EMBL/GenBank/DDBJ databases">
        <title>Identification and Functional Analysis of Immunosuppressive Receptor VSTM1 Homologous Gene.</title>
        <authorList>
            <person name="Hu Y."/>
            <person name="Xie D."/>
            <person name="Li X."/>
            <person name="Sun Y."/>
            <person name="Chen Y."/>
            <person name="Han W."/>
            <person name="Qi H."/>
            <person name="Wang P."/>
        </authorList>
    </citation>
    <scope>NUCLEOTIDE SEQUENCE</scope>
    <source>
        <strain evidence="15">Sprague-Dawley</strain>
    </source>
</reference>
<dbReference type="InterPro" id="IPR050412">
    <property type="entry name" value="Ig-like_Receptors_ImmuneReg"/>
</dbReference>
<evidence type="ECO:0000256" key="10">
    <source>
        <dbReference type="ARBA" id="ARBA00023319"/>
    </source>
</evidence>
<keyword evidence="3 12" id="KW-0812">Transmembrane</keyword>
<dbReference type="GO" id="GO:0002764">
    <property type="term" value="P:immune response-regulating signaling pathway"/>
    <property type="evidence" value="ECO:0000318"/>
    <property type="project" value="GO_Central"/>
</dbReference>
<dbReference type="Reactome" id="R-RNO-6798695">
    <property type="pathway name" value="Neutrophil degranulation"/>
</dbReference>
<evidence type="ECO:0000313" key="16">
    <source>
        <dbReference type="Ensembl" id="ENSRNOP00000067366.2"/>
    </source>
</evidence>
<dbReference type="InterPro" id="IPR013151">
    <property type="entry name" value="Immunoglobulin_dom"/>
</dbReference>
<protein>
    <submittedName>
        <fullName evidence="16">Leukocyte immunoglobulin like receptor B3</fullName>
    </submittedName>
    <submittedName>
        <fullName evidence="15">Leukocyte immunoglobulin-like receptor B3 transcript variant 1</fullName>
    </submittedName>
</protein>
<evidence type="ECO:0000256" key="6">
    <source>
        <dbReference type="ARBA" id="ARBA00022989"/>
    </source>
</evidence>
<evidence type="ECO:0000256" key="8">
    <source>
        <dbReference type="ARBA" id="ARBA00023157"/>
    </source>
</evidence>
<evidence type="ECO:0000313" key="18">
    <source>
        <dbReference type="RGD" id="1566307"/>
    </source>
</evidence>
<dbReference type="GO" id="GO:0032396">
    <property type="term" value="F:inhibitory MHC class I receptor activity"/>
    <property type="evidence" value="ECO:0000318"/>
    <property type="project" value="GO_Central"/>
</dbReference>
<dbReference type="GeneTree" id="ENSGT01100000263478"/>
<keyword evidence="10" id="KW-0393">Immunoglobulin domain</keyword>
<feature type="domain" description="Ig-like" evidence="14">
    <location>
        <begin position="712"/>
        <end position="810"/>
    </location>
</feature>
<dbReference type="CDD" id="cd16843">
    <property type="entry name" value="IgC2_D1_D2_LILR_KIR_like"/>
    <property type="match status" value="2"/>
</dbReference>
<keyword evidence="7 12" id="KW-0472">Membrane</keyword>
<dbReference type="PANTHER" id="PTHR11738:SF179">
    <property type="entry name" value="LEUKOCYTE IMMUNOGLOBULIN-LIKE RECEPTOR SUBFAMILY A MEMBER 5"/>
    <property type="match status" value="1"/>
</dbReference>
<evidence type="ECO:0000313" key="17">
    <source>
        <dbReference type="Proteomes" id="UP000002494"/>
    </source>
</evidence>
<dbReference type="PANTHER" id="PTHR11738">
    <property type="entry name" value="MHC CLASS I NK CELL RECEPTOR"/>
    <property type="match status" value="1"/>
</dbReference>
<dbReference type="Proteomes" id="UP000002494">
    <property type="component" value="Chromosome 1"/>
</dbReference>
<dbReference type="PaxDb" id="10116-ENSRNOP00000067366"/>
<accession>M0RCP1</accession>
<feature type="chain" id="PRO_5044735547" evidence="13">
    <location>
        <begin position="17"/>
        <end position="1008"/>
    </location>
</feature>
<dbReference type="SUPFAM" id="SSF48726">
    <property type="entry name" value="Immunoglobulin"/>
    <property type="match status" value="8"/>
</dbReference>
<dbReference type="OrthoDB" id="9427497at2759"/>
<dbReference type="Gene3D" id="2.60.40.10">
    <property type="entry name" value="Immunoglobulins"/>
    <property type="match status" value="8"/>
</dbReference>
<dbReference type="InterPro" id="IPR007110">
    <property type="entry name" value="Ig-like_dom"/>
</dbReference>
<proteinExistence type="evidence at transcript level"/>
<evidence type="ECO:0000256" key="2">
    <source>
        <dbReference type="ARBA" id="ARBA00022475"/>
    </source>
</evidence>
<dbReference type="FunFam" id="2.60.40.10:FF:000049">
    <property type="entry name" value="Leukocyte immunoglobulin-like receptor subfamily B member 1"/>
    <property type="match status" value="8"/>
</dbReference>
<keyword evidence="2" id="KW-1003">Cell membrane</keyword>
<dbReference type="SMART" id="SM00408">
    <property type="entry name" value="IGc2"/>
    <property type="match status" value="5"/>
</dbReference>
<keyword evidence="17" id="KW-1185">Reference proteome</keyword>
<dbReference type="RefSeq" id="NP_001419133.1">
    <property type="nucleotide sequence ID" value="NM_001432204.1"/>
</dbReference>
<evidence type="ECO:0000256" key="7">
    <source>
        <dbReference type="ARBA" id="ARBA00023136"/>
    </source>
</evidence>
<dbReference type="InterPro" id="IPR003598">
    <property type="entry name" value="Ig_sub2"/>
</dbReference>
<dbReference type="RGD" id="1566307">
    <property type="gene designation" value="Lilrb3"/>
</dbReference>
<evidence type="ECO:0000256" key="1">
    <source>
        <dbReference type="ARBA" id="ARBA00004162"/>
    </source>
</evidence>
<feature type="transmembrane region" description="Helical" evidence="12">
    <location>
        <begin position="819"/>
        <end position="839"/>
    </location>
</feature>
<dbReference type="GO" id="GO:0005886">
    <property type="term" value="C:plasma membrane"/>
    <property type="evidence" value="ECO:0000318"/>
    <property type="project" value="GO_Central"/>
</dbReference>
<dbReference type="SMART" id="SM00409">
    <property type="entry name" value="IG"/>
    <property type="match status" value="7"/>
</dbReference>
<dbReference type="InParanoid" id="M0RCP1"/>
<dbReference type="AlphaFoldDB" id="M0RCP1"/>
<comment type="subcellular location">
    <subcellularLocation>
        <location evidence="1">Cell membrane</location>
        <topology evidence="1">Single-pass membrane protein</topology>
    </subcellularLocation>
</comment>
<reference evidence="16 17" key="1">
    <citation type="journal article" date="2004" name="Nature">
        <title>Genome sequence of the Brown Norway rat yields insights into mammalian evolution.</title>
        <authorList>
            <consortium name="Rat Genome Sequencing Project Consortium"/>
            <person name="Gibbs R.A."/>
            <person name="Weinstock G.M."/>
            <person name="Metzker M.L."/>
            <person name="Muzny D.M."/>
            <person name="Sodergren E.J."/>
            <person name="Scherer S."/>
            <person name="Scott G."/>
            <person name="Steffen D."/>
            <person name="Worley K.C."/>
            <person name="Burch P.E."/>
            <person name="Okwuonu G."/>
            <person name="Hines S."/>
            <person name="Lewis L."/>
            <person name="Deramo C."/>
            <person name="Delgado O."/>
            <person name="Dugan-Rocha S."/>
            <person name="Miner G."/>
            <person name="Morgan M."/>
            <person name="Hawes A."/>
            <person name="Gill R."/>
            <person name="Holt R.A."/>
            <person name="Adams M.D."/>
            <person name="Amanatides P.G."/>
            <person name="Baden-Tillson H."/>
            <person name="Barnstead M."/>
            <person name="Chin S."/>
            <person name="Evans C.A."/>
            <person name="Ferriera S."/>
            <person name="Fosler C."/>
            <person name="Glodek A."/>
            <person name="Gu Z."/>
            <person name="Jennings D."/>
            <person name="Kraft C.L."/>
            <person name="Nguyen T."/>
            <person name="Pfannkoch C.M."/>
            <person name="Sitter C."/>
            <person name="Sutton G.G."/>
            <person name="Venter J.C."/>
            <person name="Woodage T."/>
            <person name="Smith D."/>
            <person name="Lee H.-M."/>
            <person name="Gustafson E."/>
            <person name="Cahill P."/>
            <person name="Kana A."/>
            <person name="Doucette-Stamm L."/>
            <person name="Weinstock K."/>
            <person name="Fechtel K."/>
            <person name="Weiss R.B."/>
            <person name="Dunn D.M."/>
            <person name="Green E.D."/>
            <person name="Blakesley R.W."/>
            <person name="Bouffard G.G."/>
            <person name="De Jong P.J."/>
            <person name="Osoegawa K."/>
            <person name="Zhu B."/>
            <person name="Marra M."/>
            <person name="Schein J."/>
            <person name="Bosdet I."/>
            <person name="Fjell C."/>
            <person name="Jones S."/>
            <person name="Krzywinski M."/>
            <person name="Mathewson C."/>
            <person name="Siddiqui A."/>
            <person name="Wye N."/>
            <person name="McPherson J."/>
            <person name="Zhao S."/>
            <person name="Fraser C.M."/>
            <person name="Shetty J."/>
            <person name="Shatsman S."/>
            <person name="Geer K."/>
            <person name="Chen Y."/>
            <person name="Abramzon S."/>
            <person name="Nierman W.C."/>
            <person name="Havlak P.H."/>
            <person name="Chen R."/>
            <person name="Durbin K.J."/>
            <person name="Egan A."/>
            <person name="Ren Y."/>
            <person name="Song X.-Z."/>
            <person name="Li B."/>
            <person name="Liu Y."/>
            <person name="Qin X."/>
            <person name="Cawley S."/>
            <person name="Cooney A.J."/>
            <person name="D'Souza L.M."/>
            <person name="Martin K."/>
            <person name="Wu J.Q."/>
            <person name="Gonzalez-Garay M.L."/>
            <person name="Jackson A.R."/>
            <person name="Kalafus K.J."/>
            <person name="McLeod M.P."/>
            <person name="Milosavljevic A."/>
            <person name="Virk D."/>
            <person name="Volkov A."/>
            <person name="Wheeler D.A."/>
            <person name="Zhang Z."/>
            <person name="Bailey J.A."/>
            <person name="Eichler E.E."/>
            <person name="Tuzun E."/>
            <person name="Birney E."/>
            <person name="Mongin E."/>
            <person name="Ureta-Vidal A."/>
            <person name="Woodwark C."/>
            <person name="Zdobnov E."/>
            <person name="Bork P."/>
            <person name="Suyama M."/>
            <person name="Torrents D."/>
            <person name="Alexandersson M."/>
            <person name="Trask B.J."/>
            <person name="Young J.M."/>
            <person name="Huang H."/>
            <person name="Wang H."/>
            <person name="Xing H."/>
            <person name="Daniels S."/>
            <person name="Gietzen D."/>
            <person name="Schmidt J."/>
            <person name="Stevens K."/>
            <person name="Vitt U."/>
            <person name="Wingrove J."/>
            <person name="Camara F."/>
            <person name="Mar Alba M."/>
            <person name="Abril J.F."/>
            <person name="Guigo R."/>
            <person name="Smit A."/>
            <person name="Dubchak I."/>
            <person name="Rubin E.M."/>
            <person name="Couronne O."/>
            <person name="Poliakov A."/>
            <person name="Huebner N."/>
            <person name="Ganten D."/>
            <person name="Goesele C."/>
            <person name="Hummel O."/>
            <person name="Kreitler T."/>
            <person name="Lee Y.-A."/>
            <person name="Monti J."/>
            <person name="Schulz H."/>
            <person name="Zimdahl H."/>
            <person name="Himmelbauer H."/>
            <person name="Lehrach H."/>
            <person name="Jacob H.J."/>
            <person name="Bromberg S."/>
            <person name="Gullings-Handley J."/>
            <person name="Jensen-Seaman M.I."/>
            <person name="Kwitek A.E."/>
            <person name="Lazar J."/>
            <person name="Pasko D."/>
            <person name="Tonellato P.J."/>
            <person name="Twigger S."/>
            <person name="Ponting C.P."/>
            <person name="Duarte J.M."/>
            <person name="Rice S."/>
            <person name="Goodstadt L."/>
            <person name="Beatson S.A."/>
            <person name="Emes R.D."/>
            <person name="Winter E.E."/>
            <person name="Webber C."/>
            <person name="Brandt P."/>
            <person name="Nyakatura G."/>
            <person name="Adetobi M."/>
            <person name="Chiaromonte F."/>
            <person name="Elnitski L."/>
            <person name="Eswara P."/>
            <person name="Hardison R.C."/>
            <person name="Hou M."/>
            <person name="Kolbe D."/>
            <person name="Makova K."/>
            <person name="Miller W."/>
            <person name="Nekrutenko A."/>
            <person name="Riemer C."/>
            <person name="Schwartz S."/>
            <person name="Taylor J."/>
            <person name="Yang S."/>
            <person name="Zhang Y."/>
            <person name="Lindpaintner K."/>
            <person name="Andrews T.D."/>
            <person name="Caccamo M."/>
            <person name="Clamp M."/>
            <person name="Clarke L."/>
            <person name="Curwen V."/>
            <person name="Durbin R.M."/>
            <person name="Eyras E."/>
            <person name="Searle S.M."/>
            <person name="Cooper G.M."/>
            <person name="Batzoglou S."/>
            <person name="Brudno M."/>
            <person name="Sidow A."/>
            <person name="Stone E.A."/>
            <person name="Payseur B.A."/>
            <person name="Bourque G."/>
            <person name="Lopez-Otin C."/>
            <person name="Puente X.S."/>
            <person name="Chakrabarti K."/>
            <person name="Chatterji S."/>
            <person name="Dewey C."/>
            <person name="Pachter L."/>
            <person name="Bray N."/>
            <person name="Yap V.B."/>
            <person name="Caspi A."/>
            <person name="Tesler G."/>
            <person name="Pevzner P.A."/>
            <person name="Haussler D."/>
            <person name="Roskin K.M."/>
            <person name="Baertsch R."/>
            <person name="Clawson H."/>
            <person name="Furey T.S."/>
            <person name="Hinrichs A.S."/>
            <person name="Karolchik D."/>
            <person name="Kent W.J."/>
            <person name="Rosenbloom K.R."/>
            <person name="Trumbower H."/>
            <person name="Weirauch M."/>
            <person name="Cooper D.N."/>
            <person name="Stenson P.D."/>
            <person name="Ma B."/>
            <person name="Brent M."/>
            <person name="Arumugam M."/>
            <person name="Shteynberg D."/>
            <person name="Copley R.R."/>
            <person name="Taylor M.S."/>
            <person name="Riethman H."/>
            <person name="Mudunuri U."/>
            <person name="Peterson J."/>
            <person name="Guyer M."/>
            <person name="Felsenfeld A."/>
            <person name="Old S."/>
            <person name="Mockrin S."/>
            <person name="Collins F.S."/>
        </authorList>
    </citation>
    <scope>NUCLEOTIDE SEQUENCE [LARGE SCALE GENOMIC DNA]</scope>
    <source>
        <strain evidence="16 17">Brown Norway</strain>
    </source>
</reference>
<evidence type="ECO:0000259" key="14">
    <source>
        <dbReference type="PROSITE" id="PS50835"/>
    </source>
</evidence>
<evidence type="ECO:0000256" key="9">
    <source>
        <dbReference type="ARBA" id="ARBA00023180"/>
    </source>
</evidence>
<feature type="signal peptide" evidence="13">
    <location>
        <begin position="1"/>
        <end position="16"/>
    </location>
</feature>
<feature type="domain" description="Ig-like" evidence="14">
    <location>
        <begin position="420"/>
        <end position="509"/>
    </location>
</feature>
<dbReference type="STRING" id="10116.ENSRNOP00000067366"/>
<keyword evidence="5" id="KW-0677">Repeat</keyword>
<feature type="domain" description="Ig-like" evidence="14">
    <location>
        <begin position="29"/>
        <end position="108"/>
    </location>
</feature>
<dbReference type="VEuPathDB" id="HostDB:ENSRNOG00000046683"/>
<dbReference type="InterPro" id="IPR013783">
    <property type="entry name" value="Ig-like_fold"/>
</dbReference>
<dbReference type="EMBL" id="OP709922">
    <property type="protein sequence ID" value="WGO76412.1"/>
    <property type="molecule type" value="mRNA"/>
</dbReference>
<dbReference type="Pfam" id="PF13895">
    <property type="entry name" value="Ig_2"/>
    <property type="match status" value="3"/>
</dbReference>
<dbReference type="InterPro" id="IPR036179">
    <property type="entry name" value="Ig-like_dom_sf"/>
</dbReference>
<keyword evidence="8" id="KW-1015">Disulfide bond</keyword>